<dbReference type="Proteomes" id="UP001141552">
    <property type="component" value="Unassembled WGS sequence"/>
</dbReference>
<feature type="region of interest" description="Disordered" evidence="2">
    <location>
        <begin position="91"/>
        <end position="137"/>
    </location>
</feature>
<dbReference type="OrthoDB" id="988427at2759"/>
<protein>
    <recommendedName>
        <fullName evidence="3">RRM domain-containing protein</fullName>
    </recommendedName>
</protein>
<feature type="compositionally biased region" description="Polar residues" evidence="2">
    <location>
        <begin position="125"/>
        <end position="137"/>
    </location>
</feature>
<dbReference type="Pfam" id="PF00076">
    <property type="entry name" value="RRM_1"/>
    <property type="match status" value="1"/>
</dbReference>
<evidence type="ECO:0000256" key="1">
    <source>
        <dbReference type="PROSITE-ProRule" id="PRU00176"/>
    </source>
</evidence>
<dbReference type="Gene3D" id="3.30.70.330">
    <property type="match status" value="1"/>
</dbReference>
<dbReference type="InterPro" id="IPR000504">
    <property type="entry name" value="RRM_dom"/>
</dbReference>
<gene>
    <name evidence="4" type="ORF">Tsubulata_008178</name>
    <name evidence="5" type="ORF">Tsubulata_031304</name>
</gene>
<dbReference type="GO" id="GO:0003723">
    <property type="term" value="F:RNA binding"/>
    <property type="evidence" value="ECO:0007669"/>
    <property type="project" value="UniProtKB-UniRule"/>
</dbReference>
<dbReference type="AlphaFoldDB" id="A0A9Q0JQ58"/>
<accession>A0A9Q0JQ58</accession>
<dbReference type="PROSITE" id="PS50102">
    <property type="entry name" value="RRM"/>
    <property type="match status" value="1"/>
</dbReference>
<name>A0A9Q0JQ58_9ROSI</name>
<dbReference type="CDD" id="cd00590">
    <property type="entry name" value="RRM_SF"/>
    <property type="match status" value="1"/>
</dbReference>
<feature type="compositionally biased region" description="Basic and acidic residues" evidence="2">
    <location>
        <begin position="111"/>
        <end position="124"/>
    </location>
</feature>
<sequence>MSTTLPYFSKWSRQQVQRAMDNGQLHSLYVENLPKNWKQTDVYRIMSKYGEVVDVYIPNKRSRSGKRAVSASVARQRNKGFYLVAKRVQQQAPRLPNHDGGTYANVVQGKSEGRKLGSPKREDVNPQSVSFIPSNLD</sequence>
<keyword evidence="1" id="KW-0694">RNA-binding</keyword>
<organism evidence="5 6">
    <name type="scientific">Turnera subulata</name>
    <dbReference type="NCBI Taxonomy" id="218843"/>
    <lineage>
        <taxon>Eukaryota</taxon>
        <taxon>Viridiplantae</taxon>
        <taxon>Streptophyta</taxon>
        <taxon>Embryophyta</taxon>
        <taxon>Tracheophyta</taxon>
        <taxon>Spermatophyta</taxon>
        <taxon>Magnoliopsida</taxon>
        <taxon>eudicotyledons</taxon>
        <taxon>Gunneridae</taxon>
        <taxon>Pentapetalae</taxon>
        <taxon>rosids</taxon>
        <taxon>fabids</taxon>
        <taxon>Malpighiales</taxon>
        <taxon>Passifloraceae</taxon>
        <taxon>Turnera</taxon>
    </lineage>
</organism>
<evidence type="ECO:0000313" key="5">
    <source>
        <dbReference type="EMBL" id="KAJ4849047.1"/>
    </source>
</evidence>
<dbReference type="InterPro" id="IPR012677">
    <property type="entry name" value="Nucleotide-bd_a/b_plait_sf"/>
</dbReference>
<keyword evidence="6" id="KW-1185">Reference proteome</keyword>
<dbReference type="InterPro" id="IPR035979">
    <property type="entry name" value="RBD_domain_sf"/>
</dbReference>
<dbReference type="SUPFAM" id="SSF54928">
    <property type="entry name" value="RNA-binding domain, RBD"/>
    <property type="match status" value="1"/>
</dbReference>
<reference evidence="5" key="2">
    <citation type="journal article" date="2023" name="Plants (Basel)">
        <title>Annotation of the Turnera subulata (Passifloraceae) Draft Genome Reveals the S-Locus Evolved after the Divergence of Turneroideae from Passifloroideae in a Stepwise Manner.</title>
        <authorList>
            <person name="Henning P.M."/>
            <person name="Roalson E.H."/>
            <person name="Mir W."/>
            <person name="McCubbin A.G."/>
            <person name="Shore J.S."/>
        </authorList>
    </citation>
    <scope>NUCLEOTIDE SEQUENCE</scope>
    <source>
        <strain evidence="5">F60SS</strain>
    </source>
</reference>
<evidence type="ECO:0000313" key="4">
    <source>
        <dbReference type="EMBL" id="KAJ4844558.1"/>
    </source>
</evidence>
<reference evidence="5" key="1">
    <citation type="submission" date="2022-02" db="EMBL/GenBank/DDBJ databases">
        <authorList>
            <person name="Henning P.M."/>
            <person name="McCubbin A.G."/>
            <person name="Shore J.S."/>
        </authorList>
    </citation>
    <scope>NUCLEOTIDE SEQUENCE</scope>
    <source>
        <strain evidence="5">F60SS</strain>
        <tissue evidence="5">Leaves</tissue>
    </source>
</reference>
<dbReference type="EMBL" id="JAKUCV010001924">
    <property type="protein sequence ID" value="KAJ4844558.1"/>
    <property type="molecule type" value="Genomic_DNA"/>
</dbReference>
<evidence type="ECO:0000256" key="2">
    <source>
        <dbReference type="SAM" id="MobiDB-lite"/>
    </source>
</evidence>
<evidence type="ECO:0000259" key="3">
    <source>
        <dbReference type="PROSITE" id="PS50102"/>
    </source>
</evidence>
<evidence type="ECO:0000313" key="6">
    <source>
        <dbReference type="Proteomes" id="UP001141552"/>
    </source>
</evidence>
<proteinExistence type="predicted"/>
<dbReference type="EMBL" id="JAKUCV010000713">
    <property type="protein sequence ID" value="KAJ4849047.1"/>
    <property type="molecule type" value="Genomic_DNA"/>
</dbReference>
<feature type="domain" description="RRM" evidence="3">
    <location>
        <begin position="26"/>
        <end position="116"/>
    </location>
</feature>
<comment type="caution">
    <text evidence="5">The sequence shown here is derived from an EMBL/GenBank/DDBJ whole genome shotgun (WGS) entry which is preliminary data.</text>
</comment>